<evidence type="ECO:0000313" key="1">
    <source>
        <dbReference type="EMBL" id="CAL8075965.1"/>
    </source>
</evidence>
<gene>
    <name evidence="1" type="ORF">ODALV1_LOCUS3327</name>
</gene>
<protein>
    <submittedName>
        <fullName evidence="1">Uncharacterized protein</fullName>
    </submittedName>
</protein>
<organism evidence="1 2">
    <name type="scientific">Orchesella dallaii</name>
    <dbReference type="NCBI Taxonomy" id="48710"/>
    <lineage>
        <taxon>Eukaryota</taxon>
        <taxon>Metazoa</taxon>
        <taxon>Ecdysozoa</taxon>
        <taxon>Arthropoda</taxon>
        <taxon>Hexapoda</taxon>
        <taxon>Collembola</taxon>
        <taxon>Entomobryomorpha</taxon>
        <taxon>Entomobryoidea</taxon>
        <taxon>Orchesellidae</taxon>
        <taxon>Orchesellinae</taxon>
        <taxon>Orchesella</taxon>
    </lineage>
</organism>
<proteinExistence type="predicted"/>
<dbReference type="EMBL" id="CAXLJM020000009">
    <property type="protein sequence ID" value="CAL8075965.1"/>
    <property type="molecule type" value="Genomic_DNA"/>
</dbReference>
<accession>A0ABP1PWQ6</accession>
<comment type="caution">
    <text evidence="1">The sequence shown here is derived from an EMBL/GenBank/DDBJ whole genome shotgun (WGS) entry which is preliminary data.</text>
</comment>
<evidence type="ECO:0000313" key="2">
    <source>
        <dbReference type="Proteomes" id="UP001642540"/>
    </source>
</evidence>
<name>A0ABP1PWQ6_9HEXA</name>
<dbReference type="Proteomes" id="UP001642540">
    <property type="component" value="Unassembled WGS sequence"/>
</dbReference>
<reference evidence="1 2" key="1">
    <citation type="submission" date="2024-08" db="EMBL/GenBank/DDBJ databases">
        <authorList>
            <person name="Cucini C."/>
            <person name="Frati F."/>
        </authorList>
    </citation>
    <scope>NUCLEOTIDE SEQUENCE [LARGE SCALE GENOMIC DNA]</scope>
</reference>
<keyword evidence="2" id="KW-1185">Reference proteome</keyword>
<sequence length="409" mass="44510">MKKGESIGQCASVKLAKDLRVNSYRAKSMTQCLGIEHLQKVLGEKIRPVSTITQNKRQTAARFVVPVLSSSTEKPQRSIKTSYNHIAEATATTLPTFAQPPTGTVRARIQQSTPVIPKARILPTSGQPSTMVTVRARTNPTSVIPKAKSKMTVQPTPVITKAGAIALILQPTASLSTSGTARSRTAPPTDFIPNSGTIDLALPTSSQRSAIGSWRSRTVPPTAVIPNSGTIDLALPTSTQRSAIGSWRSRTVPPTAVIPNSGTIDLALPTSTQRSAIGSWRSRTVPPTAVIPSINIKLAVCNGTRLTIRHIVYKKPRTATSQPCFIVAESVDKKYSGLTLVTGKKYIYQFYHQRIQSNVVWTRTLRLKCSTYSLLVDLPLTRFSRVLYHKLLSIFLSFRPITIVNCTSE</sequence>